<dbReference type="PANTHER" id="PTHR36155:SF1">
    <property type="entry name" value="BLL5354 PROTEIN"/>
    <property type="match status" value="1"/>
</dbReference>
<dbReference type="STRING" id="1367422.A0A178ZXK4"/>
<dbReference type="PANTHER" id="PTHR36155">
    <property type="entry name" value="BLL5354 PROTEIN"/>
    <property type="match status" value="1"/>
</dbReference>
<dbReference type="Pfam" id="PF04008">
    <property type="entry name" value="Adenosine_kin"/>
    <property type="match status" value="1"/>
</dbReference>
<organism evidence="1 2">
    <name type="scientific">Fonsecaea erecta</name>
    <dbReference type="NCBI Taxonomy" id="1367422"/>
    <lineage>
        <taxon>Eukaryota</taxon>
        <taxon>Fungi</taxon>
        <taxon>Dikarya</taxon>
        <taxon>Ascomycota</taxon>
        <taxon>Pezizomycotina</taxon>
        <taxon>Eurotiomycetes</taxon>
        <taxon>Chaetothyriomycetidae</taxon>
        <taxon>Chaetothyriales</taxon>
        <taxon>Herpotrichiellaceae</taxon>
        <taxon>Fonsecaea</taxon>
    </lineage>
</organism>
<dbReference type="Proteomes" id="UP000078343">
    <property type="component" value="Unassembled WGS sequence"/>
</dbReference>
<evidence type="ECO:0000313" key="2">
    <source>
        <dbReference type="Proteomes" id="UP000078343"/>
    </source>
</evidence>
<comment type="caution">
    <text evidence="1">The sequence shown here is derived from an EMBL/GenBank/DDBJ whole genome shotgun (WGS) entry which is preliminary data.</text>
</comment>
<dbReference type="GeneID" id="30007122"/>
<sequence>MSRLNGKKQDYPGIKAVYNSQAGYNTSDTLSDLSRLKLNSKDMELKTIPIPHREGLNLILGQSHFIKTVEDLHEAIFNAVPGAKFGLAFCEASDACLIRHSGTDPELVQLAQDSAVVIGAGHSFIVLLRDIYPINVLGAICAVPEVCHIFCATANPVEVIVAQTEQGRGILGVVDGFLPKGVESEADIAKRKAFLRQIGYKA</sequence>
<accession>A0A178ZXK4</accession>
<dbReference type="InterPro" id="IPR007153">
    <property type="entry name" value="Adenosine_kinase"/>
</dbReference>
<keyword evidence="2" id="KW-1185">Reference proteome</keyword>
<protein>
    <recommendedName>
        <fullName evidence="3">Adenosine monophosphate-protein transferase</fullName>
    </recommendedName>
</protein>
<dbReference type="OrthoDB" id="10252601at2759"/>
<evidence type="ECO:0000313" key="1">
    <source>
        <dbReference type="EMBL" id="OAP63725.1"/>
    </source>
</evidence>
<reference evidence="1 2" key="1">
    <citation type="submission" date="2016-04" db="EMBL/GenBank/DDBJ databases">
        <title>Draft genome of Fonsecaea erecta CBS 125763.</title>
        <authorList>
            <person name="Weiss V.A."/>
            <person name="Vicente V.A."/>
            <person name="Raittz R.T."/>
            <person name="Moreno L.F."/>
            <person name="De Souza E.M."/>
            <person name="Pedrosa F.O."/>
            <person name="Steffens M.B."/>
            <person name="Faoro H."/>
            <person name="Tadra-Sfeir M.Z."/>
            <person name="Najafzadeh M.J."/>
            <person name="Felipe M.S."/>
            <person name="Teixeira M."/>
            <person name="Sun J."/>
            <person name="Xi L."/>
            <person name="Gomes R."/>
            <person name="De Azevedo C.M."/>
            <person name="Salgado C.G."/>
            <person name="Da Silva M.B."/>
            <person name="Nascimento M.F."/>
            <person name="Queiroz-Telles F."/>
            <person name="Attili D.S."/>
            <person name="Gorbushina A."/>
        </authorList>
    </citation>
    <scope>NUCLEOTIDE SEQUENCE [LARGE SCALE GENOMIC DNA]</scope>
    <source>
        <strain evidence="1 2">CBS 125763</strain>
    </source>
</reference>
<dbReference type="EMBL" id="LVYI01000002">
    <property type="protein sequence ID" value="OAP63725.1"/>
    <property type="molecule type" value="Genomic_DNA"/>
</dbReference>
<name>A0A178ZXK4_9EURO</name>
<dbReference type="AlphaFoldDB" id="A0A178ZXK4"/>
<dbReference type="RefSeq" id="XP_018697092.1">
    <property type="nucleotide sequence ID" value="XM_018834468.1"/>
</dbReference>
<dbReference type="InterPro" id="IPR036902">
    <property type="entry name" value="Ta1353-like_sf"/>
</dbReference>
<gene>
    <name evidence="1" type="ORF">AYL99_02952</name>
</gene>
<dbReference type="Gene3D" id="3.40.1520.10">
    <property type="entry name" value="Ta1353-like"/>
    <property type="match status" value="1"/>
</dbReference>
<dbReference type="SUPFAM" id="SSF103165">
    <property type="entry name" value="Ta1353-like"/>
    <property type="match status" value="1"/>
</dbReference>
<evidence type="ECO:0008006" key="3">
    <source>
        <dbReference type="Google" id="ProtNLM"/>
    </source>
</evidence>
<proteinExistence type="predicted"/>